<reference evidence="2 3" key="1">
    <citation type="submission" date="2018-05" db="EMBL/GenBank/DDBJ databases">
        <title>Genomic Encyclopedia of Type Strains, Phase IV (KMG-IV): sequencing the most valuable type-strain genomes for metagenomic binning, comparative biology and taxonomic classification.</title>
        <authorList>
            <person name="Goeker M."/>
        </authorList>
    </citation>
    <scope>NUCLEOTIDE SEQUENCE [LARGE SCALE GENOMIC DNA]</scope>
    <source>
        <strain evidence="2 3">DSM 29661</strain>
    </source>
</reference>
<dbReference type="Gene3D" id="3.90.1340.10">
    <property type="entry name" value="Phage tail collar domain"/>
    <property type="match status" value="1"/>
</dbReference>
<evidence type="ECO:0000313" key="3">
    <source>
        <dbReference type="Proteomes" id="UP000247555"/>
    </source>
</evidence>
<dbReference type="InterPro" id="IPR037053">
    <property type="entry name" value="Phage_tail_collar_dom_sf"/>
</dbReference>
<name>A0A318LEC0_9NEIS</name>
<protein>
    <submittedName>
        <fullName evidence="2">Tail collar domain</fullName>
    </submittedName>
</protein>
<dbReference type="InterPro" id="IPR011083">
    <property type="entry name" value="Phage_tail_collar_dom"/>
</dbReference>
<sequence length="110" mass="11633">MEAFIGTIMPWAGNYVPQGWLACDGATYSFMQQSQFQALYAVIGNTYGGSSAAQTFAVPDLRGRVPMGAGNALRPGTVTTLSVGAGTTQLPALAVNYIICYNGLFPMRDD</sequence>
<comment type="caution">
    <text evidence="2">The sequence shown here is derived from an EMBL/GenBank/DDBJ whole genome shotgun (WGS) entry which is preliminary data.</text>
</comment>
<dbReference type="SUPFAM" id="SSF88874">
    <property type="entry name" value="Receptor-binding domain of short tail fibre protein gp12"/>
    <property type="match status" value="1"/>
</dbReference>
<keyword evidence="3" id="KW-1185">Reference proteome</keyword>
<accession>A0A318LEC0</accession>
<evidence type="ECO:0000313" key="2">
    <source>
        <dbReference type="EMBL" id="PXX79997.1"/>
    </source>
</evidence>
<dbReference type="RefSeq" id="WP_110390273.1">
    <property type="nucleotide sequence ID" value="NZ_QJKI01000005.1"/>
</dbReference>
<dbReference type="Pfam" id="PF07484">
    <property type="entry name" value="Collar"/>
    <property type="match status" value="1"/>
</dbReference>
<dbReference type="AlphaFoldDB" id="A0A318LEC0"/>
<proteinExistence type="predicted"/>
<dbReference type="Proteomes" id="UP000247555">
    <property type="component" value="Unassembled WGS sequence"/>
</dbReference>
<organism evidence="2 3">
    <name type="scientific">Rivihabitans pingtungensis</name>
    <dbReference type="NCBI Taxonomy" id="1054498"/>
    <lineage>
        <taxon>Bacteria</taxon>
        <taxon>Pseudomonadati</taxon>
        <taxon>Pseudomonadota</taxon>
        <taxon>Betaproteobacteria</taxon>
        <taxon>Neisseriales</taxon>
        <taxon>Aquaspirillaceae</taxon>
        <taxon>Rivihabitans</taxon>
    </lineage>
</organism>
<feature type="domain" description="Phage tail collar" evidence="1">
    <location>
        <begin position="6"/>
        <end position="66"/>
    </location>
</feature>
<dbReference type="EMBL" id="QJKI01000005">
    <property type="protein sequence ID" value="PXX79997.1"/>
    <property type="molecule type" value="Genomic_DNA"/>
</dbReference>
<evidence type="ECO:0000259" key="1">
    <source>
        <dbReference type="Pfam" id="PF07484"/>
    </source>
</evidence>
<gene>
    <name evidence="2" type="ORF">DFR34_105201</name>
</gene>
<dbReference type="OrthoDB" id="9810174at2"/>